<sequence>MSQKKFSGKTKCKEQCVRKTSMKITQEHYSWLISA</sequence>
<gene>
    <name evidence="1" type="ORF">Bm13549</name>
    <name evidence="1" type="ORF">BM_Bm13549</name>
</gene>
<reference evidence="1" key="2">
    <citation type="submission" date="2012-12" db="EMBL/GenBank/DDBJ databases">
        <authorList>
            <person name="Gao Y.W."/>
            <person name="Fan S.T."/>
            <person name="Sun H.T."/>
            <person name="Wang Z."/>
            <person name="Gao X.L."/>
            <person name="Li Y.G."/>
            <person name="Wang T.C."/>
            <person name="Zhang K."/>
            <person name="Xu W.W."/>
            <person name="Yu Z.J."/>
            <person name="Xia X.Z."/>
        </authorList>
    </citation>
    <scope>NUCLEOTIDE SEQUENCE</scope>
    <source>
        <strain evidence="1">FR3</strain>
    </source>
</reference>
<evidence type="ECO:0000313" key="1">
    <source>
        <dbReference type="EMBL" id="CDQ00423.1"/>
    </source>
</evidence>
<dbReference type="AlphaFoldDB" id="A0A0J9Y1K1"/>
<name>A0A0J9Y1K1_BRUMA</name>
<proteinExistence type="predicted"/>
<reference evidence="1" key="1">
    <citation type="journal article" date="2007" name="Science">
        <title>Draft genome of the filarial nematode parasite Brugia malayi.</title>
        <authorList>
            <person name="Ghedin E."/>
            <person name="Wang S."/>
            <person name="Spiro D."/>
            <person name="Caler E."/>
            <person name="Zhao Q."/>
            <person name="Crabtree J."/>
            <person name="Allen J.E."/>
            <person name="Delcher A.L."/>
            <person name="Guiliano D.B."/>
            <person name="Miranda-Saavedra D."/>
            <person name="Angiuoli S.V."/>
            <person name="Creasy T."/>
            <person name="Amedeo P."/>
            <person name="Haas B."/>
            <person name="El-Sayed N.M."/>
            <person name="Wortman J.R."/>
            <person name="Feldblyum T."/>
            <person name="Tallon L."/>
            <person name="Schatz M."/>
            <person name="Shumway M."/>
            <person name="Koo H."/>
            <person name="Salzberg S.L."/>
            <person name="Schobel S."/>
            <person name="Pertea M."/>
            <person name="Pop M."/>
            <person name="White O."/>
            <person name="Barton G.J."/>
            <person name="Carlow C.K."/>
            <person name="Crawford M.J."/>
            <person name="Daub J."/>
            <person name="Dimmic M.W."/>
            <person name="Estes C.F."/>
            <person name="Foster J.M."/>
            <person name="Ganatra M."/>
            <person name="Gregory W.F."/>
            <person name="Johnson N.M."/>
            <person name="Jin J."/>
            <person name="Komuniecki R."/>
            <person name="Korf I."/>
            <person name="Kumar S."/>
            <person name="Laney S."/>
            <person name="Li B.W."/>
            <person name="Li W."/>
            <person name="Lindblom T.H."/>
            <person name="Lustigman S."/>
            <person name="Ma D."/>
            <person name="Maina C.V."/>
            <person name="Martin D.M."/>
            <person name="McCarter J.P."/>
            <person name="McReynolds L."/>
            <person name="Mitreva M."/>
            <person name="Nutman T.B."/>
            <person name="Parkinson J."/>
            <person name="Peregrin-Alvarez J.M."/>
            <person name="Poole C."/>
            <person name="Ren Q."/>
            <person name="Saunders L."/>
            <person name="Sluder A.E."/>
            <person name="Smith K."/>
            <person name="Stanke M."/>
            <person name="Unnasch T.R."/>
            <person name="Ware J."/>
            <person name="Wei A.D."/>
            <person name="Weil G."/>
            <person name="Williams D.J."/>
            <person name="Zhang Y."/>
            <person name="Williams S.A."/>
            <person name="Fraser-Liggett C."/>
            <person name="Slatko B."/>
            <person name="Blaxter M.L."/>
            <person name="Scott A.L."/>
        </authorList>
    </citation>
    <scope>NUCLEOTIDE SEQUENCE</scope>
    <source>
        <strain evidence="1">FR3</strain>
    </source>
</reference>
<protein>
    <submittedName>
        <fullName evidence="1">Bm13549</fullName>
    </submittedName>
</protein>
<accession>A0A0J9Y1K1</accession>
<dbReference type="EMBL" id="LN857014">
    <property type="protein sequence ID" value="CDQ00423.1"/>
    <property type="molecule type" value="Genomic_DNA"/>
</dbReference>
<organism evidence="1">
    <name type="scientific">Brugia malayi</name>
    <name type="common">Filarial nematode worm</name>
    <dbReference type="NCBI Taxonomy" id="6279"/>
    <lineage>
        <taxon>Eukaryota</taxon>
        <taxon>Metazoa</taxon>
        <taxon>Ecdysozoa</taxon>
        <taxon>Nematoda</taxon>
        <taxon>Chromadorea</taxon>
        <taxon>Rhabditida</taxon>
        <taxon>Spirurina</taxon>
        <taxon>Spiruromorpha</taxon>
        <taxon>Filarioidea</taxon>
        <taxon>Onchocercidae</taxon>
        <taxon>Brugia</taxon>
    </lineage>
</organism>